<gene>
    <name evidence="2" type="ORF">J1TS3_33680</name>
</gene>
<protein>
    <submittedName>
        <fullName evidence="2">Uncharacterized protein</fullName>
    </submittedName>
</protein>
<evidence type="ECO:0000256" key="1">
    <source>
        <dbReference type="SAM" id="MobiDB-lite"/>
    </source>
</evidence>
<dbReference type="EMBL" id="BOQT01000014">
    <property type="protein sequence ID" value="GIN22234.1"/>
    <property type="molecule type" value="Genomic_DNA"/>
</dbReference>
<evidence type="ECO:0000313" key="2">
    <source>
        <dbReference type="EMBL" id="GIN22234.1"/>
    </source>
</evidence>
<evidence type="ECO:0000313" key="3">
    <source>
        <dbReference type="Proteomes" id="UP000680279"/>
    </source>
</evidence>
<name>A0ABQ4K934_9BACI</name>
<comment type="caution">
    <text evidence="2">The sequence shown here is derived from an EMBL/GenBank/DDBJ whole genome shotgun (WGS) entry which is preliminary data.</text>
</comment>
<sequence>MNDEDGLASVPEIESGSGHKRPVGIFFTFSPNTRVCICSNPPLKTAVQITPENRRAEPGGSVFTEVSLY</sequence>
<keyword evidence="3" id="KW-1185">Reference proteome</keyword>
<dbReference type="Proteomes" id="UP000680279">
    <property type="component" value="Unassembled WGS sequence"/>
</dbReference>
<proteinExistence type="predicted"/>
<organism evidence="2 3">
    <name type="scientific">Siminovitchia fordii</name>
    <dbReference type="NCBI Taxonomy" id="254759"/>
    <lineage>
        <taxon>Bacteria</taxon>
        <taxon>Bacillati</taxon>
        <taxon>Bacillota</taxon>
        <taxon>Bacilli</taxon>
        <taxon>Bacillales</taxon>
        <taxon>Bacillaceae</taxon>
        <taxon>Siminovitchia</taxon>
    </lineage>
</organism>
<feature type="region of interest" description="Disordered" evidence="1">
    <location>
        <begin position="1"/>
        <end position="21"/>
    </location>
</feature>
<reference evidence="2 3" key="1">
    <citation type="submission" date="2021-03" db="EMBL/GenBank/DDBJ databases">
        <title>Antimicrobial resistance genes in bacteria isolated from Japanese honey, and their potential for conferring macrolide and lincosamide resistance in the American foulbrood pathogen Paenibacillus larvae.</title>
        <authorList>
            <person name="Okamoto M."/>
            <person name="Kumagai M."/>
            <person name="Kanamori H."/>
            <person name="Takamatsu D."/>
        </authorList>
    </citation>
    <scope>NUCLEOTIDE SEQUENCE [LARGE SCALE GENOMIC DNA]</scope>
    <source>
        <strain evidence="2 3">J1TS3</strain>
    </source>
</reference>
<accession>A0ABQ4K934</accession>